<name>A0ABS9VMK7_9SPHN</name>
<evidence type="ECO:0000256" key="1">
    <source>
        <dbReference type="SAM" id="Phobius"/>
    </source>
</evidence>
<dbReference type="PANTHER" id="PTHR34219">
    <property type="entry name" value="IRON-REGULATED INNER MEMBRANE PROTEIN-RELATED"/>
    <property type="match status" value="1"/>
</dbReference>
<dbReference type="Pfam" id="PF03929">
    <property type="entry name" value="PepSY_TM"/>
    <property type="match status" value="1"/>
</dbReference>
<dbReference type="Proteomes" id="UP001203058">
    <property type="component" value="Unassembled WGS sequence"/>
</dbReference>
<dbReference type="InterPro" id="IPR005625">
    <property type="entry name" value="PepSY-ass_TM"/>
</dbReference>
<organism evidence="2 3">
    <name type="scientific">Sphingomonas telluris</name>
    <dbReference type="NCBI Taxonomy" id="2907998"/>
    <lineage>
        <taxon>Bacteria</taxon>
        <taxon>Pseudomonadati</taxon>
        <taxon>Pseudomonadota</taxon>
        <taxon>Alphaproteobacteria</taxon>
        <taxon>Sphingomonadales</taxon>
        <taxon>Sphingomonadaceae</taxon>
        <taxon>Sphingomonas</taxon>
    </lineage>
</organism>
<keyword evidence="1" id="KW-1133">Transmembrane helix</keyword>
<reference evidence="2 3" key="1">
    <citation type="submission" date="2022-03" db="EMBL/GenBank/DDBJ databases">
        <authorList>
            <person name="Jo J.-H."/>
            <person name="Im W.-T."/>
        </authorList>
    </citation>
    <scope>NUCLEOTIDE SEQUENCE [LARGE SCALE GENOMIC DNA]</scope>
    <source>
        <strain evidence="2 3">SM33</strain>
    </source>
</reference>
<keyword evidence="3" id="KW-1185">Reference proteome</keyword>
<proteinExistence type="predicted"/>
<keyword evidence="1" id="KW-0472">Membrane</keyword>
<evidence type="ECO:0000313" key="3">
    <source>
        <dbReference type="Proteomes" id="UP001203058"/>
    </source>
</evidence>
<protein>
    <submittedName>
        <fullName evidence="2">PepSY domain-containing protein</fullName>
    </submittedName>
</protein>
<accession>A0ABS9VMK7</accession>
<dbReference type="EMBL" id="JAKZHW010000001">
    <property type="protein sequence ID" value="MCH8616200.1"/>
    <property type="molecule type" value="Genomic_DNA"/>
</dbReference>
<feature type="transmembrane region" description="Helical" evidence="1">
    <location>
        <begin position="197"/>
        <end position="216"/>
    </location>
</feature>
<dbReference type="RefSeq" id="WP_241447010.1">
    <property type="nucleotide sequence ID" value="NZ_JAKZHW010000001.1"/>
</dbReference>
<evidence type="ECO:0000313" key="2">
    <source>
        <dbReference type="EMBL" id="MCH8616200.1"/>
    </source>
</evidence>
<sequence>MVTRAQFRRWHIWTGWLVGIPILLWVISGLVMVWKPIEEVRGSDLLRPSPEVRLPGPPIPPNVAGVPLKSLTLEPRAAGPRWVIKLPGGMTRLADPLTGLLVPPISAADARGEVEARYTGASTVRSVARTAADDPPLDLRRPVSTWRVSMNDGTRFYVDAGSGEIIATRTRWWRFYDLMWGFHIMDLKTREDTHNPLIIGLGIAALAMSVLGAILLPKALKRKRNSG</sequence>
<feature type="transmembrane region" description="Helical" evidence="1">
    <location>
        <begin position="12"/>
        <end position="34"/>
    </location>
</feature>
<comment type="caution">
    <text evidence="2">The sequence shown here is derived from an EMBL/GenBank/DDBJ whole genome shotgun (WGS) entry which is preliminary data.</text>
</comment>
<gene>
    <name evidence="2" type="ORF">LZ016_08825</name>
</gene>
<keyword evidence="1" id="KW-0812">Transmembrane</keyword>